<accession>A0ABX1V8P6</accession>
<sequence length="392" mass="43343">MTSSPSPVPSKGVSANGDPLRVVFCWSEINGYMAACFRELAGRADVDPFFIALASGRSSGTEAAFADDVVAGLPCRLLEPEQLDDEALVRELVAERRPDVVVLNGWRYRAYRRLPYGEPLRTEEHGGPPGFMMTFDTPWQGTLRQRIARFRLTDYLNRCAITVVTGERSWQYGVRLGIPQARLRRGMYGVDHAGLSECLQRREESEWPRRFLFAGRYADVKGLDVLAEAYARYRDGVARDGAGEPWALECCGTGPRGDLIAGREGIEDRGFVQPADMRDRFAAAGALVLPSRFDPWPLVLVESAAAGLPILCTEACGSSVELLRPHYNGLAVPPDDAPALARGLRFLHDRHAELPEYGRRSNGLAAAYSTSIWADRYTAYLREAHAGSPPRR</sequence>
<dbReference type="SUPFAM" id="SSF53756">
    <property type="entry name" value="UDP-Glycosyltransferase/glycogen phosphorylase"/>
    <property type="match status" value="1"/>
</dbReference>
<gene>
    <name evidence="1" type="ORF">LzC2_04470</name>
</gene>
<organism evidence="1 2">
    <name type="scientific">Alienimonas chondri</name>
    <dbReference type="NCBI Taxonomy" id="2681879"/>
    <lineage>
        <taxon>Bacteria</taxon>
        <taxon>Pseudomonadati</taxon>
        <taxon>Planctomycetota</taxon>
        <taxon>Planctomycetia</taxon>
        <taxon>Planctomycetales</taxon>
        <taxon>Planctomycetaceae</taxon>
        <taxon>Alienimonas</taxon>
    </lineage>
</organism>
<dbReference type="EMBL" id="WTPX01000007">
    <property type="protein sequence ID" value="NNJ24390.1"/>
    <property type="molecule type" value="Genomic_DNA"/>
</dbReference>
<dbReference type="Pfam" id="PF13692">
    <property type="entry name" value="Glyco_trans_1_4"/>
    <property type="match status" value="1"/>
</dbReference>
<evidence type="ECO:0008006" key="3">
    <source>
        <dbReference type="Google" id="ProtNLM"/>
    </source>
</evidence>
<dbReference type="CDD" id="cd03801">
    <property type="entry name" value="GT4_PimA-like"/>
    <property type="match status" value="1"/>
</dbReference>
<dbReference type="RefSeq" id="WP_171183278.1">
    <property type="nucleotide sequence ID" value="NZ_WTPX01000007.1"/>
</dbReference>
<comment type="caution">
    <text evidence="1">The sequence shown here is derived from an EMBL/GenBank/DDBJ whole genome shotgun (WGS) entry which is preliminary data.</text>
</comment>
<name>A0ABX1V8P6_9PLAN</name>
<dbReference type="PANTHER" id="PTHR12526:SF637">
    <property type="entry name" value="GLYCOSYLTRANSFERASE EPSF-RELATED"/>
    <property type="match status" value="1"/>
</dbReference>
<dbReference type="Gene3D" id="3.40.50.2000">
    <property type="entry name" value="Glycogen Phosphorylase B"/>
    <property type="match status" value="2"/>
</dbReference>
<reference evidence="1 2" key="1">
    <citation type="journal article" date="2020" name="Syst. Appl. Microbiol.">
        <title>Alienimonas chondri sp. nov., a novel planctomycete isolated from the biofilm of the red alga Chondrus crispus.</title>
        <authorList>
            <person name="Vitorino I."/>
            <person name="Albuquerque L."/>
            <person name="Wiegand S."/>
            <person name="Kallscheuer N."/>
            <person name="da Costa M.S."/>
            <person name="Lobo-da-Cunha A."/>
            <person name="Jogler C."/>
            <person name="Lage O.M."/>
        </authorList>
    </citation>
    <scope>NUCLEOTIDE SEQUENCE [LARGE SCALE GENOMIC DNA]</scope>
    <source>
        <strain evidence="1 2">LzC2</strain>
    </source>
</reference>
<evidence type="ECO:0000313" key="1">
    <source>
        <dbReference type="EMBL" id="NNJ24390.1"/>
    </source>
</evidence>
<keyword evidence="2" id="KW-1185">Reference proteome</keyword>
<proteinExistence type="predicted"/>
<protein>
    <recommendedName>
        <fullName evidence="3">Glycosyltransferase</fullName>
    </recommendedName>
</protein>
<dbReference type="Proteomes" id="UP000609651">
    <property type="component" value="Unassembled WGS sequence"/>
</dbReference>
<dbReference type="PANTHER" id="PTHR12526">
    <property type="entry name" value="GLYCOSYLTRANSFERASE"/>
    <property type="match status" value="1"/>
</dbReference>
<evidence type="ECO:0000313" key="2">
    <source>
        <dbReference type="Proteomes" id="UP000609651"/>
    </source>
</evidence>